<gene>
    <name evidence="1" type="ORF">BURPS1710A_2483</name>
</gene>
<dbReference type="HOGENOM" id="CLU_2714625_0_0_4"/>
<evidence type="ECO:0000313" key="1">
    <source>
        <dbReference type="EMBL" id="EET08484.1"/>
    </source>
</evidence>
<accession>A0A0E1W7V8</accession>
<organism evidence="1">
    <name type="scientific">Burkholderia pseudomallei 1710a</name>
    <dbReference type="NCBI Taxonomy" id="320371"/>
    <lineage>
        <taxon>Bacteria</taxon>
        <taxon>Pseudomonadati</taxon>
        <taxon>Pseudomonadota</taxon>
        <taxon>Betaproteobacteria</taxon>
        <taxon>Burkholderiales</taxon>
        <taxon>Burkholderiaceae</taxon>
        <taxon>Burkholderia</taxon>
        <taxon>pseudomallei group</taxon>
    </lineage>
</organism>
<dbReference type="EMBL" id="CM000832">
    <property type="protein sequence ID" value="EET08484.1"/>
    <property type="molecule type" value="Genomic_DNA"/>
</dbReference>
<protein>
    <submittedName>
        <fullName evidence="1">Uncharacterized protein</fullName>
    </submittedName>
</protein>
<reference evidence="1" key="1">
    <citation type="submission" date="2009-05" db="EMBL/GenBank/DDBJ databases">
        <authorList>
            <person name="Harkins D.M."/>
            <person name="DeShazer D."/>
            <person name="Woods D.E."/>
            <person name="Brinkac L.M."/>
            <person name="Brown K.A."/>
            <person name="Hung G.C."/>
            <person name="Tuanyok A."/>
            <person name="Zhang B."/>
            <person name="Nierman W.C."/>
        </authorList>
    </citation>
    <scope>NUCLEOTIDE SEQUENCE [LARGE SCALE GENOMIC DNA]</scope>
    <source>
        <strain evidence="1">1710a</strain>
    </source>
</reference>
<proteinExistence type="predicted"/>
<dbReference type="Proteomes" id="UP000001812">
    <property type="component" value="Chromosome I"/>
</dbReference>
<dbReference type="AlphaFoldDB" id="A0A0E1W7V8"/>
<sequence>MLPRQGIADIVQANFVHHHHLNNASDDFTRIMSTYRSNFLLQRSVPLHQIQISIRHYLLDIQNVNHIRSIVH</sequence>
<name>A0A0E1W7V8_BURPE</name>